<name>A0A679EPN8_9CRYP</name>
<comment type="similarity">
    <text evidence="1">Belongs to the complex I subunit 6 family.</text>
</comment>
<keyword evidence="1" id="KW-0249">Electron transport</keyword>
<evidence type="ECO:0000313" key="2">
    <source>
        <dbReference type="EMBL" id="BBQ05356.1"/>
    </source>
</evidence>
<organism evidence="2">
    <name type="scientific">Hemiarma marina</name>
    <dbReference type="NCBI Taxonomy" id="1848298"/>
    <lineage>
        <taxon>Eukaryota</taxon>
        <taxon>Cryptophyceae</taxon>
        <taxon>Cyathomonadacea</taxon>
        <taxon>Goniomonadaceae</taxon>
    </lineage>
</organism>
<keyword evidence="1 2" id="KW-0496">Mitochondrion</keyword>
<dbReference type="GO" id="GO:0008137">
    <property type="term" value="F:NADH dehydrogenase (ubiquinone) activity"/>
    <property type="evidence" value="ECO:0007669"/>
    <property type="project" value="UniProtKB-UniRule"/>
</dbReference>
<keyword evidence="1" id="KW-0813">Transport</keyword>
<keyword evidence="1" id="KW-0679">Respiratory chain</keyword>
<keyword evidence="1" id="KW-0472">Membrane</keyword>
<feature type="transmembrane region" description="Helical" evidence="1">
    <location>
        <begin position="59"/>
        <end position="79"/>
    </location>
</feature>
<dbReference type="InterPro" id="IPR042106">
    <property type="entry name" value="Nuo/plastoQ_OxRdtase_6_NuoJ"/>
</dbReference>
<dbReference type="EMBL" id="LC515367">
    <property type="protein sequence ID" value="BBQ05356.1"/>
    <property type="molecule type" value="Genomic_DNA"/>
</dbReference>
<dbReference type="EC" id="7.1.1.2" evidence="1"/>
<feature type="transmembrane region" description="Helical" evidence="1">
    <location>
        <begin position="151"/>
        <end position="173"/>
    </location>
</feature>
<feature type="transmembrane region" description="Helical" evidence="1">
    <location>
        <begin position="6"/>
        <end position="25"/>
    </location>
</feature>
<comment type="function">
    <text evidence="1">Core subunit of the mitochondrial membrane respiratory chain NADH dehydrogenase (Complex I) which catalyzes electron transfer from NADH through the respiratory chain, using ubiquinone as an electron acceptor. Essential for the catalytic activity and assembly of complex I.</text>
</comment>
<proteinExistence type="inferred from homology"/>
<comment type="subcellular location">
    <subcellularLocation>
        <location evidence="1">Mitochondrion membrane</location>
        <topology evidence="1">Multi-pass membrane protein</topology>
    </subcellularLocation>
</comment>
<reference evidence="2" key="1">
    <citation type="submission" date="2019-12" db="EMBL/GenBank/DDBJ databases">
        <title>Mitochondrial genomes of Hemiarma marina and Leucocryptos marina revised the evolution of cytochrome c maturation in Cryptista.</title>
        <authorList>
            <person name="Nishimura Y."/>
            <person name="Kume K."/>
            <person name="Sonehara K."/>
            <person name="Tanifuji G."/>
            <person name="Shiratori T."/>
            <person name="Ishida K."/>
            <person name="Hashimoto T."/>
            <person name="Inagaki Y."/>
            <person name="Ohkuma M."/>
        </authorList>
    </citation>
    <scope>NUCLEOTIDE SEQUENCE</scope>
    <source>
        <strain evidence="2">SRT149</strain>
    </source>
</reference>
<accession>A0A679EPN8</accession>
<keyword evidence="1" id="KW-0520">NAD</keyword>
<dbReference type="PANTHER" id="PTHR33269:SF17">
    <property type="entry name" value="NADH-UBIQUINONE OXIDOREDUCTASE CHAIN 6"/>
    <property type="match status" value="1"/>
</dbReference>
<dbReference type="GO" id="GO:0031966">
    <property type="term" value="C:mitochondrial membrane"/>
    <property type="evidence" value="ECO:0007669"/>
    <property type="project" value="UniProtKB-SubCell"/>
</dbReference>
<gene>
    <name evidence="2" type="primary">nad6</name>
</gene>
<geneLocation type="mitochondrion" evidence="2"/>
<dbReference type="AlphaFoldDB" id="A0A679EPN8"/>
<dbReference type="Gene3D" id="1.20.120.1200">
    <property type="entry name" value="NADH-ubiquinone/plastoquinone oxidoreductase chain 6, subunit NuoJ"/>
    <property type="match status" value="1"/>
</dbReference>
<dbReference type="Pfam" id="PF00499">
    <property type="entry name" value="Oxidored_q3"/>
    <property type="match status" value="1"/>
</dbReference>
<dbReference type="NCBIfam" id="NF005164">
    <property type="entry name" value="PRK06638.1-4"/>
    <property type="match status" value="1"/>
</dbReference>
<evidence type="ECO:0000256" key="1">
    <source>
        <dbReference type="RuleBase" id="RU004430"/>
    </source>
</evidence>
<sequence>MTWSIETILFTVLGGLTIFSGLAVISERNPVHSVFFLVLTFCQGSALLILIGAEFMAMMFLIVYVGAIAVLFLFVVMMLTTQAETTHRTWVPLGTGMGMILLMQVIGFAPGWPTANEAAQGWSVAPTNWLLEFQSGTNVEVLGTYLYTHGFAYFMLAGLLLWVAMIGAIALTLHRREYVRKQEIADQVSQTVGQALLLKRWSN</sequence>
<feature type="transmembrane region" description="Helical" evidence="1">
    <location>
        <begin position="91"/>
        <end position="112"/>
    </location>
</feature>
<feature type="transmembrane region" description="Helical" evidence="1">
    <location>
        <begin position="34"/>
        <end position="53"/>
    </location>
</feature>
<protein>
    <recommendedName>
        <fullName evidence="1">NADH-ubiquinone oxidoreductase chain 6</fullName>
        <ecNumber evidence="1">7.1.1.2</ecNumber>
    </recommendedName>
</protein>
<comment type="catalytic activity">
    <reaction evidence="1">
        <text>a ubiquinone + NADH + 5 H(+)(in) = a ubiquinol + NAD(+) + 4 H(+)(out)</text>
        <dbReference type="Rhea" id="RHEA:29091"/>
        <dbReference type="Rhea" id="RHEA-COMP:9565"/>
        <dbReference type="Rhea" id="RHEA-COMP:9566"/>
        <dbReference type="ChEBI" id="CHEBI:15378"/>
        <dbReference type="ChEBI" id="CHEBI:16389"/>
        <dbReference type="ChEBI" id="CHEBI:17976"/>
        <dbReference type="ChEBI" id="CHEBI:57540"/>
        <dbReference type="ChEBI" id="CHEBI:57945"/>
        <dbReference type="EC" id="7.1.1.2"/>
    </reaction>
</comment>
<dbReference type="InterPro" id="IPR001457">
    <property type="entry name" value="NADH_UbQ/plastoQ_OxRdtase_su6"/>
</dbReference>
<keyword evidence="1" id="KW-1278">Translocase</keyword>
<keyword evidence="1" id="KW-0830">Ubiquinone</keyword>
<keyword evidence="1" id="KW-1133">Transmembrane helix</keyword>
<dbReference type="PANTHER" id="PTHR33269">
    <property type="entry name" value="NADH-UBIQUINONE OXIDOREDUCTASE CHAIN 6"/>
    <property type="match status" value="1"/>
</dbReference>
<keyword evidence="1" id="KW-0812">Transmembrane</keyword>